<name>A0A2W7N4U2_9BACI</name>
<evidence type="ECO:0000313" key="2">
    <source>
        <dbReference type="Proteomes" id="UP000248646"/>
    </source>
</evidence>
<accession>A0A2W7N4U2</accession>
<dbReference type="AlphaFoldDB" id="A0A2W7N4U2"/>
<dbReference type="OrthoDB" id="2084771at2"/>
<comment type="caution">
    <text evidence="1">The sequence shown here is derived from an EMBL/GenBank/DDBJ whole genome shotgun (WGS) entry which is preliminary data.</text>
</comment>
<reference evidence="1 2" key="1">
    <citation type="submission" date="2018-06" db="EMBL/GenBank/DDBJ databases">
        <title>Genomic Encyclopedia of Type Strains, Phase IV (KMG-IV): sequencing the most valuable type-strain genomes for metagenomic binning, comparative biology and taxonomic classification.</title>
        <authorList>
            <person name="Goeker M."/>
        </authorList>
    </citation>
    <scope>NUCLEOTIDE SEQUENCE [LARGE SCALE GENOMIC DNA]</scope>
    <source>
        <strain evidence="1 2">DSM 5</strain>
    </source>
</reference>
<organism evidence="1 2">
    <name type="scientific">Psychrobacillus insolitus</name>
    <dbReference type="NCBI Taxonomy" id="1461"/>
    <lineage>
        <taxon>Bacteria</taxon>
        <taxon>Bacillati</taxon>
        <taxon>Bacillota</taxon>
        <taxon>Bacilli</taxon>
        <taxon>Bacillales</taxon>
        <taxon>Bacillaceae</taxon>
        <taxon>Psychrobacillus</taxon>
    </lineage>
</organism>
<evidence type="ECO:0000313" key="1">
    <source>
        <dbReference type="EMBL" id="PZX03991.1"/>
    </source>
</evidence>
<keyword evidence="2" id="KW-1185">Reference proteome</keyword>
<protein>
    <submittedName>
        <fullName evidence="1">Uncharacterized protein</fullName>
    </submittedName>
</protein>
<sequence>MNSIREYRTQVEGLLENYEMEVLQAKRSGAITYEMAKTYLLHASNVKGILSDMMEVKKQLEVISLENKS</sequence>
<proteinExistence type="predicted"/>
<dbReference type="Proteomes" id="UP000248646">
    <property type="component" value="Unassembled WGS sequence"/>
</dbReference>
<dbReference type="RefSeq" id="WP_111440024.1">
    <property type="nucleotide sequence ID" value="NZ_QKZI01000005.1"/>
</dbReference>
<dbReference type="EMBL" id="QKZI01000005">
    <property type="protein sequence ID" value="PZX03991.1"/>
    <property type="molecule type" value="Genomic_DNA"/>
</dbReference>
<gene>
    <name evidence="1" type="ORF">C7437_105188</name>
</gene>